<keyword evidence="5" id="KW-1185">Reference proteome</keyword>
<dbReference type="Pfam" id="PF13519">
    <property type="entry name" value="VWA_2"/>
    <property type="match status" value="1"/>
</dbReference>
<evidence type="ECO:0000259" key="2">
    <source>
        <dbReference type="Pfam" id="PF07584"/>
    </source>
</evidence>
<dbReference type="AlphaFoldDB" id="A0A518AJT7"/>
<keyword evidence="1" id="KW-1133">Transmembrane helix</keyword>
<dbReference type="InterPro" id="IPR011933">
    <property type="entry name" value="Double_TM_dom"/>
</dbReference>
<proteinExistence type="predicted"/>
<dbReference type="PANTHER" id="PTHR37464:SF1">
    <property type="entry name" value="BLL2463 PROTEIN"/>
    <property type="match status" value="1"/>
</dbReference>
<dbReference type="Gene3D" id="3.40.50.410">
    <property type="entry name" value="von Willebrand factor, type A domain"/>
    <property type="match status" value="1"/>
</dbReference>
<keyword evidence="1" id="KW-0812">Transmembrane</keyword>
<dbReference type="Pfam" id="PF07584">
    <property type="entry name" value="BatA"/>
    <property type="match status" value="1"/>
</dbReference>
<organism evidence="4 5">
    <name type="scientific">Aeoliella mucimassa</name>
    <dbReference type="NCBI Taxonomy" id="2527972"/>
    <lineage>
        <taxon>Bacteria</taxon>
        <taxon>Pseudomonadati</taxon>
        <taxon>Planctomycetota</taxon>
        <taxon>Planctomycetia</taxon>
        <taxon>Pirellulales</taxon>
        <taxon>Lacipirellulaceae</taxon>
        <taxon>Aeoliella</taxon>
    </lineage>
</organism>
<dbReference type="Proteomes" id="UP000315750">
    <property type="component" value="Chromosome"/>
</dbReference>
<feature type="domain" description="Aerotolerance regulator N-terminal" evidence="2">
    <location>
        <begin position="4"/>
        <end position="69"/>
    </location>
</feature>
<dbReference type="Gene3D" id="3.40.50.880">
    <property type="match status" value="1"/>
</dbReference>
<dbReference type="InterPro" id="IPR029062">
    <property type="entry name" value="Class_I_gatase-like"/>
</dbReference>
<reference evidence="4 5" key="1">
    <citation type="submission" date="2019-02" db="EMBL/GenBank/DDBJ databases">
        <title>Deep-cultivation of Planctomycetes and their phenomic and genomic characterization uncovers novel biology.</title>
        <authorList>
            <person name="Wiegand S."/>
            <person name="Jogler M."/>
            <person name="Boedeker C."/>
            <person name="Pinto D."/>
            <person name="Vollmers J."/>
            <person name="Rivas-Marin E."/>
            <person name="Kohn T."/>
            <person name="Peeters S.H."/>
            <person name="Heuer A."/>
            <person name="Rast P."/>
            <person name="Oberbeckmann S."/>
            <person name="Bunk B."/>
            <person name="Jeske O."/>
            <person name="Meyerdierks A."/>
            <person name="Storesund J.E."/>
            <person name="Kallscheuer N."/>
            <person name="Luecker S."/>
            <person name="Lage O.M."/>
            <person name="Pohl T."/>
            <person name="Merkel B.J."/>
            <person name="Hornburger P."/>
            <person name="Mueller R.-W."/>
            <person name="Bruemmer F."/>
            <person name="Labrenz M."/>
            <person name="Spormann A.M."/>
            <person name="Op den Camp H."/>
            <person name="Overmann J."/>
            <person name="Amann R."/>
            <person name="Jetten M.S.M."/>
            <person name="Mascher T."/>
            <person name="Medema M.H."/>
            <person name="Devos D.P."/>
            <person name="Kaster A.-K."/>
            <person name="Ovreas L."/>
            <person name="Rohde M."/>
            <person name="Galperin M.Y."/>
            <person name="Jogler C."/>
        </authorList>
    </citation>
    <scope>NUCLEOTIDE SEQUENCE [LARGE SCALE GENOMIC DNA]</scope>
    <source>
        <strain evidence="4 5">Pan181</strain>
    </source>
</reference>
<dbReference type="SUPFAM" id="SSF53300">
    <property type="entry name" value="vWA-like"/>
    <property type="match status" value="1"/>
</dbReference>
<feature type="domain" description="VWFA" evidence="3">
    <location>
        <begin position="86"/>
        <end position="196"/>
    </location>
</feature>
<dbReference type="InterPro" id="IPR002035">
    <property type="entry name" value="VWF_A"/>
</dbReference>
<dbReference type="InterPro" id="IPR024163">
    <property type="entry name" value="Aerotolerance_reg_N"/>
</dbReference>
<keyword evidence="1" id="KW-0472">Membrane</keyword>
<name>A0A518AJT7_9BACT</name>
<evidence type="ECO:0000313" key="4">
    <source>
        <dbReference type="EMBL" id="QDU55001.1"/>
    </source>
</evidence>
<dbReference type="KEGG" id="amuc:Pan181_11860"/>
<evidence type="ECO:0000259" key="3">
    <source>
        <dbReference type="Pfam" id="PF13519"/>
    </source>
</evidence>
<sequence length="728" mass="78092">MLGWLGAAAAPILIHLWMRHTHRDTPWAAMEFLRQAIQRNSRRLKLQQWLLLAIRTLLLVLLALAATKPYLSNWNLLTGGPQMHRVLVIDATMSMQYAEGEQSSFARAKQLATEMLDSGRPGDVYSLCVLAETSADIVAGPSADPRRIAAQVGSLEATYASGRLGDVLPTIADLMDQAETNHRSLSGHEVLFFSDAAKHTWQSATAGQADQSTLAELTERAQVTLVDVGPAEPTGVSIHHLRVASGLSTTAEPLHLVADVTNYGDTPVSDLPVQLLVQGTSIDEQVLTLPANSTLPVEFDARFTESAWQSLSVRTRGDALAADDQAWLALDVRPSVRTLVVEGTPRAARYLRHALDPGGGTASPVQVVVAAEGALVDQPLVDFDCIFLCNIAQFTPAERTLLERYVLQGGSLIFVLGDRVMADSYNQPLAASPLGWGDWALASAAGDWGLTLQLPPVESPAAANAGWLPAGVGPLKANQQPGIDPLEYRHPIAAAFLDHERAGLLSTPVSRYFQLQPTSTAQVALALPNGDPLLVTSKHGQGMVAMLATTATLDTVDPNTNQPWTLMPAWPSFLPIVRELVAFGLAATWADDQAEIGQAIAGPVPASFSATTLKVERPDQQTAEVPIIREDATANWQYVSTNLPGIYTAGDSLARVAVNVPAMESDLTRVDQSLLPEAVQVQSAPPDASVAGESLATNTSLHRTFLYFVLVLLLIEPLMAWWFAGRAV</sequence>
<protein>
    <recommendedName>
        <fullName evidence="6">VWFA domain-containing protein</fullName>
    </recommendedName>
</protein>
<dbReference type="PANTHER" id="PTHR37464">
    <property type="entry name" value="BLL2463 PROTEIN"/>
    <property type="match status" value="1"/>
</dbReference>
<evidence type="ECO:0000313" key="5">
    <source>
        <dbReference type="Proteomes" id="UP000315750"/>
    </source>
</evidence>
<dbReference type="SUPFAM" id="SSF52317">
    <property type="entry name" value="Class I glutamine amidotransferase-like"/>
    <property type="match status" value="1"/>
</dbReference>
<evidence type="ECO:0008006" key="6">
    <source>
        <dbReference type="Google" id="ProtNLM"/>
    </source>
</evidence>
<accession>A0A518AJT7</accession>
<dbReference type="InterPro" id="IPR036465">
    <property type="entry name" value="vWFA_dom_sf"/>
</dbReference>
<gene>
    <name evidence="4" type="ORF">Pan181_11860</name>
</gene>
<feature type="transmembrane region" description="Helical" evidence="1">
    <location>
        <begin position="705"/>
        <end position="724"/>
    </location>
</feature>
<evidence type="ECO:0000256" key="1">
    <source>
        <dbReference type="SAM" id="Phobius"/>
    </source>
</evidence>
<dbReference type="NCBIfam" id="TIGR02226">
    <property type="entry name" value="two_anch"/>
    <property type="match status" value="1"/>
</dbReference>
<dbReference type="EMBL" id="CP036278">
    <property type="protein sequence ID" value="QDU55001.1"/>
    <property type="molecule type" value="Genomic_DNA"/>
</dbReference>